<dbReference type="PANTHER" id="PTHR39267:SF1">
    <property type="entry name" value="SURVIVAL MOTOR NEURON PROTEIN"/>
    <property type="match status" value="1"/>
</dbReference>
<name>A0A835NB81_9ROSI</name>
<protein>
    <recommendedName>
        <fullName evidence="2">Survival Motor Neuron Gemin2-binding domain-containing protein</fullName>
    </recommendedName>
</protein>
<sequence length="365" mass="39312">MGKEGELWDDSALINAFDDAMFKYKKMHGKKRILDKSSDGGKFGGGTDDENTSAITGVDESLDGTVKVADESSNVTSNTVTELGETKNLAPAKLKNCVDSLGPDPYVDPSNGGVHAQTLNGCLYSHGTEDYNQLLNQYYELEEKRQRILQQLNPYYQYPDDGSGSGCYWGTCSAPQDQSVAATQASLSPLICSCCPYACHCSVAPCSSFSSCTFGGTSLGKACADSSAMMNPGKSFPPINDDIVKTAMDAAERAMSSMTMNNPAVNSDIEGNKAEKSKDNGGEITQNTSSETDLAAVLNAWYSAGFYTGKEAEEAEWIGMWLAIRGILRSDRLQRNSMAKHSLSVQSRGKVVLQQNFGPIWNTCL</sequence>
<feature type="compositionally biased region" description="Basic and acidic residues" evidence="1">
    <location>
        <begin position="270"/>
        <end position="281"/>
    </location>
</feature>
<keyword evidence="4" id="KW-1185">Reference proteome</keyword>
<evidence type="ECO:0000313" key="4">
    <source>
        <dbReference type="Proteomes" id="UP000657918"/>
    </source>
</evidence>
<feature type="domain" description="Survival Motor Neuron Gemin2-binding" evidence="2">
    <location>
        <begin position="1"/>
        <end position="29"/>
    </location>
</feature>
<comment type="caution">
    <text evidence="3">The sequence shown here is derived from an EMBL/GenBank/DDBJ whole genome shotgun (WGS) entry which is preliminary data.</text>
</comment>
<evidence type="ECO:0000259" key="2">
    <source>
        <dbReference type="Pfam" id="PF20636"/>
    </source>
</evidence>
<dbReference type="Proteomes" id="UP000657918">
    <property type="component" value="Unassembled WGS sequence"/>
</dbReference>
<reference evidence="3 4" key="1">
    <citation type="submission" date="2020-10" db="EMBL/GenBank/DDBJ databases">
        <title>Plant Genome Project.</title>
        <authorList>
            <person name="Zhang R.-G."/>
        </authorList>
    </citation>
    <scope>NUCLEOTIDE SEQUENCE [LARGE SCALE GENOMIC DNA]</scope>
    <source>
        <strain evidence="3">FAFU-HL-1</strain>
        <tissue evidence="3">Leaf</tissue>
    </source>
</reference>
<gene>
    <name evidence="3" type="ORF">SADUNF_Sadunf01G0111200</name>
</gene>
<dbReference type="EMBL" id="JADGMS010000001">
    <property type="protein sequence ID" value="KAF9689619.1"/>
    <property type="molecule type" value="Genomic_DNA"/>
</dbReference>
<dbReference type="InterPro" id="IPR049481">
    <property type="entry name" value="SMN_G2-BD"/>
</dbReference>
<proteinExistence type="predicted"/>
<evidence type="ECO:0000256" key="1">
    <source>
        <dbReference type="SAM" id="MobiDB-lite"/>
    </source>
</evidence>
<dbReference type="InterPro" id="IPR040424">
    <property type="entry name" value="Smn1"/>
</dbReference>
<feature type="region of interest" description="Disordered" evidence="1">
    <location>
        <begin position="261"/>
        <end position="288"/>
    </location>
</feature>
<dbReference type="PANTHER" id="PTHR39267">
    <property type="entry name" value="SURVIVAL MOTOR NEURON-LIKE PROTEIN 1"/>
    <property type="match status" value="1"/>
</dbReference>
<dbReference type="OrthoDB" id="197400at2759"/>
<dbReference type="AlphaFoldDB" id="A0A835NB81"/>
<dbReference type="CDD" id="cd22851">
    <property type="entry name" value="SMN_N"/>
    <property type="match status" value="1"/>
</dbReference>
<organism evidence="3 4">
    <name type="scientific">Salix dunnii</name>
    <dbReference type="NCBI Taxonomy" id="1413687"/>
    <lineage>
        <taxon>Eukaryota</taxon>
        <taxon>Viridiplantae</taxon>
        <taxon>Streptophyta</taxon>
        <taxon>Embryophyta</taxon>
        <taxon>Tracheophyta</taxon>
        <taxon>Spermatophyta</taxon>
        <taxon>Magnoliopsida</taxon>
        <taxon>eudicotyledons</taxon>
        <taxon>Gunneridae</taxon>
        <taxon>Pentapetalae</taxon>
        <taxon>rosids</taxon>
        <taxon>fabids</taxon>
        <taxon>Malpighiales</taxon>
        <taxon>Salicaceae</taxon>
        <taxon>Saliceae</taxon>
        <taxon>Salix</taxon>
    </lineage>
</organism>
<evidence type="ECO:0000313" key="3">
    <source>
        <dbReference type="EMBL" id="KAF9689619.1"/>
    </source>
</evidence>
<dbReference type="Pfam" id="PF20636">
    <property type="entry name" value="SMN_G2-BD"/>
    <property type="match status" value="1"/>
</dbReference>
<accession>A0A835NB81</accession>